<dbReference type="EMBL" id="LT906467">
    <property type="protein sequence ID" value="SNV70496.1"/>
    <property type="molecule type" value="Genomic_DNA"/>
</dbReference>
<proteinExistence type="predicted"/>
<dbReference type="KEGG" id="cii:CIMIT_05615"/>
<dbReference type="EMBL" id="CP009211">
    <property type="protein sequence ID" value="AIJ33448.1"/>
    <property type="molecule type" value="Genomic_DNA"/>
</dbReference>
<keyword evidence="4" id="KW-1185">Reference proteome</keyword>
<evidence type="ECO:0000313" key="3">
    <source>
        <dbReference type="EMBL" id="SNV70496.1"/>
    </source>
</evidence>
<evidence type="ECO:0000313" key="4">
    <source>
        <dbReference type="Proteomes" id="UP000028780"/>
    </source>
</evidence>
<reference evidence="3 5" key="2">
    <citation type="submission" date="2017-06" db="EMBL/GenBank/DDBJ databases">
        <authorList>
            <consortium name="Pathogen Informatics"/>
        </authorList>
    </citation>
    <scope>NUCLEOTIDE SEQUENCE [LARGE SCALE GENOMIC DNA]</scope>
    <source>
        <strain evidence="3 5">NCTC13015</strain>
    </source>
</reference>
<evidence type="ECO:0000313" key="2">
    <source>
        <dbReference type="EMBL" id="AIJ33448.1"/>
    </source>
</evidence>
<dbReference type="Proteomes" id="UP000028780">
    <property type="component" value="Chromosome"/>
</dbReference>
<dbReference type="Proteomes" id="UP000215374">
    <property type="component" value="Chromosome 1"/>
</dbReference>
<reference evidence="2 4" key="1">
    <citation type="submission" date="2014-08" db="EMBL/GenBank/DDBJ databases">
        <title>Complete genome sequence of Corynebacterium imitans DSM 44264, isolated from a five-month-old boy with suspected pharyngeal diphtheria.</title>
        <authorList>
            <person name="Mollmann S."/>
            <person name="Albersmeier A."/>
            <person name="Ruckert C."/>
            <person name="Tauch A."/>
        </authorList>
    </citation>
    <scope>NUCLEOTIDE SEQUENCE [LARGE SCALE GENOMIC DNA]</scope>
    <source>
        <strain evidence="2 4">DSM 44264</strain>
    </source>
</reference>
<sequence length="135" mass="14108">MSWMTKDLALDLLSILTGAAQSAYDRVKAAPGEGEWPQPEAQPQKEVAAAPQQQPETPAQPQPEATAPAAPAADDLINQAKTACQRIVAQDGSPAWITGTLFPEFGVQSLTDVPADKLPSLLEKANAHLEGGGAQ</sequence>
<dbReference type="HOGENOM" id="CLU_1882249_0_0_11"/>
<protein>
    <submittedName>
        <fullName evidence="2">Uncharacterized protein</fullName>
    </submittedName>
</protein>
<name>A0A076NJ30_9CORY</name>
<feature type="region of interest" description="Disordered" evidence="1">
    <location>
        <begin position="25"/>
        <end position="78"/>
    </location>
</feature>
<evidence type="ECO:0000313" key="5">
    <source>
        <dbReference type="Proteomes" id="UP000215374"/>
    </source>
</evidence>
<dbReference type="RefSeq" id="WP_038590279.1">
    <property type="nucleotide sequence ID" value="NZ_CP009211.1"/>
</dbReference>
<organism evidence="2 4">
    <name type="scientific">Corynebacterium imitans</name>
    <dbReference type="NCBI Taxonomy" id="156978"/>
    <lineage>
        <taxon>Bacteria</taxon>
        <taxon>Bacillati</taxon>
        <taxon>Actinomycetota</taxon>
        <taxon>Actinomycetes</taxon>
        <taxon>Mycobacteriales</taxon>
        <taxon>Corynebacteriaceae</taxon>
        <taxon>Corynebacterium</taxon>
    </lineage>
</organism>
<dbReference type="AlphaFoldDB" id="A0A076NJ30"/>
<evidence type="ECO:0000256" key="1">
    <source>
        <dbReference type="SAM" id="MobiDB-lite"/>
    </source>
</evidence>
<feature type="compositionally biased region" description="Low complexity" evidence="1">
    <location>
        <begin position="37"/>
        <end position="73"/>
    </location>
</feature>
<accession>A0A076NJ30</accession>
<dbReference type="STRING" id="156978.CIMIT_05615"/>
<dbReference type="eggNOG" id="ENOG5032AH2">
    <property type="taxonomic scope" value="Bacteria"/>
</dbReference>
<dbReference type="OrthoDB" id="4428124at2"/>
<gene>
    <name evidence="2" type="ORF">CIMIT_05615</name>
    <name evidence="3" type="ORF">SAMEA4535761_01190</name>
</gene>